<dbReference type="EMBL" id="CP086322">
    <property type="protein sequence ID" value="UQA94511.1"/>
    <property type="molecule type" value="Genomic_DNA"/>
</dbReference>
<evidence type="ECO:0000256" key="1">
    <source>
        <dbReference type="SAM" id="MobiDB-lite"/>
    </source>
</evidence>
<proteinExistence type="predicted"/>
<reference evidence="2" key="1">
    <citation type="submission" date="2021-10" db="EMBL/GenBank/DDBJ databases">
        <title>Streptomyces nigrumlapis sp.nov.,an antimicrobial producing actinobacterium isolated from Black Gobi rocks.</title>
        <authorList>
            <person name="Wen Y."/>
            <person name="Zhang W."/>
            <person name="Liu X.G."/>
        </authorList>
    </citation>
    <scope>NUCLEOTIDE SEQUENCE</scope>
    <source>
        <strain evidence="2">ST13-2-2</strain>
    </source>
</reference>
<dbReference type="Proteomes" id="UP000830115">
    <property type="component" value="Chromosome"/>
</dbReference>
<protein>
    <submittedName>
        <fullName evidence="2">Uncharacterized protein</fullName>
    </submittedName>
</protein>
<sequence length="97" mass="10957">MNGGMSNNCDPRGLRISRVPGKPVRRDEYGDYEIPLWLRHDGKFDGDITLLLTPAETEQLHAQLCFALDGEPVTTYADVTPDCRKDPRGFAARVRWP</sequence>
<dbReference type="RefSeq" id="WP_248865381.1">
    <property type="nucleotide sequence ID" value="NZ_CP086322.1"/>
</dbReference>
<evidence type="ECO:0000313" key="3">
    <source>
        <dbReference type="Proteomes" id="UP000830115"/>
    </source>
</evidence>
<name>A0ABY4MDX0_9ACTN</name>
<evidence type="ECO:0000313" key="2">
    <source>
        <dbReference type="EMBL" id="UQA94511.1"/>
    </source>
</evidence>
<feature type="region of interest" description="Disordered" evidence="1">
    <location>
        <begin position="1"/>
        <end position="22"/>
    </location>
</feature>
<organism evidence="2 3">
    <name type="scientific">Streptomyces halobius</name>
    <dbReference type="NCBI Taxonomy" id="2879846"/>
    <lineage>
        <taxon>Bacteria</taxon>
        <taxon>Bacillati</taxon>
        <taxon>Actinomycetota</taxon>
        <taxon>Actinomycetes</taxon>
        <taxon>Kitasatosporales</taxon>
        <taxon>Streptomycetaceae</taxon>
        <taxon>Streptomyces</taxon>
    </lineage>
</organism>
<accession>A0ABY4MDX0</accession>
<keyword evidence="3" id="KW-1185">Reference proteome</keyword>
<gene>
    <name evidence="2" type="ORF">K9S39_23975</name>
</gene>